<evidence type="ECO:0000256" key="1">
    <source>
        <dbReference type="SAM" id="MobiDB-lite"/>
    </source>
</evidence>
<feature type="compositionally biased region" description="Polar residues" evidence="1">
    <location>
        <begin position="64"/>
        <end position="73"/>
    </location>
</feature>
<accession>A0AAR5QH62</accession>
<organism evidence="2 3">
    <name type="scientific">Dendroctonus ponderosae</name>
    <name type="common">Mountain pine beetle</name>
    <dbReference type="NCBI Taxonomy" id="77166"/>
    <lineage>
        <taxon>Eukaryota</taxon>
        <taxon>Metazoa</taxon>
        <taxon>Ecdysozoa</taxon>
        <taxon>Arthropoda</taxon>
        <taxon>Hexapoda</taxon>
        <taxon>Insecta</taxon>
        <taxon>Pterygota</taxon>
        <taxon>Neoptera</taxon>
        <taxon>Endopterygota</taxon>
        <taxon>Coleoptera</taxon>
        <taxon>Polyphaga</taxon>
        <taxon>Cucujiformia</taxon>
        <taxon>Curculionidae</taxon>
        <taxon>Scolytinae</taxon>
        <taxon>Dendroctonus</taxon>
    </lineage>
</organism>
<dbReference type="RefSeq" id="XP_019772555.1">
    <property type="nucleotide sequence ID" value="XM_019916996.2"/>
</dbReference>
<feature type="compositionally biased region" description="Basic and acidic residues" evidence="1">
    <location>
        <begin position="177"/>
        <end position="187"/>
    </location>
</feature>
<protein>
    <submittedName>
        <fullName evidence="2">Uncharacterized protein</fullName>
    </submittedName>
</protein>
<dbReference type="GeneID" id="109546157"/>
<feature type="compositionally biased region" description="Polar residues" evidence="1">
    <location>
        <begin position="188"/>
        <end position="204"/>
    </location>
</feature>
<reference evidence="3" key="1">
    <citation type="journal article" date="2013" name="Genome Biol.">
        <title>Draft genome of the mountain pine beetle, Dendroctonus ponderosae Hopkins, a major forest pest.</title>
        <authorList>
            <person name="Keeling C.I."/>
            <person name="Yuen M.M."/>
            <person name="Liao N.Y."/>
            <person name="Docking T.R."/>
            <person name="Chan S.K."/>
            <person name="Taylor G.A."/>
            <person name="Palmquist D.L."/>
            <person name="Jackman S.D."/>
            <person name="Nguyen A."/>
            <person name="Li M."/>
            <person name="Henderson H."/>
            <person name="Janes J.K."/>
            <person name="Zhao Y."/>
            <person name="Pandoh P."/>
            <person name="Moore R."/>
            <person name="Sperling F.A."/>
            <person name="Huber D.P."/>
            <person name="Birol I."/>
            <person name="Jones S.J."/>
            <person name="Bohlmann J."/>
        </authorList>
    </citation>
    <scope>NUCLEOTIDE SEQUENCE</scope>
</reference>
<feature type="compositionally biased region" description="Basic and acidic residues" evidence="1">
    <location>
        <begin position="41"/>
        <end position="60"/>
    </location>
</feature>
<dbReference type="AlphaFoldDB" id="A0AAR5QH62"/>
<feature type="compositionally biased region" description="Polar residues" evidence="1">
    <location>
        <begin position="167"/>
        <end position="176"/>
    </location>
</feature>
<proteinExistence type="predicted"/>
<feature type="compositionally biased region" description="Basic and acidic residues" evidence="1">
    <location>
        <begin position="74"/>
        <end position="88"/>
    </location>
</feature>
<dbReference type="KEGG" id="dpa:109546157"/>
<dbReference type="EnsemblMetazoa" id="XM_019916996.1">
    <property type="protein sequence ID" value="XP_019772555.1"/>
    <property type="gene ID" value="LOC109546157"/>
</dbReference>
<evidence type="ECO:0000313" key="3">
    <source>
        <dbReference type="Proteomes" id="UP000019118"/>
    </source>
</evidence>
<sequence length="234" mass="25866">MATLSMSGNDLAEEKIIKIEKIDVPPEKICVPTTEAIVEKKSEKSLEKIEANKPSEKVADETPGDQNRNQAHTNDTHSVKEKTSEIEKSNINLVNEGVKKSSDSVPCCPDPGEKVIRNQSDIFSLKDFSTTLQTSIFSVNGSPLRRVFRKQQPTGHDFQKNEVPPSEKTSPPTGSRITKENYNDENRPSSSYRNPLTGTGLTSSDEYKSKRNKRKDGNPLLGLGYDNVAAESSQ</sequence>
<evidence type="ECO:0000313" key="2">
    <source>
        <dbReference type="EnsemblMetazoa" id="XP_019772555.1"/>
    </source>
</evidence>
<dbReference type="Proteomes" id="UP000019118">
    <property type="component" value="Unassembled WGS sequence"/>
</dbReference>
<feature type="region of interest" description="Disordered" evidence="1">
    <location>
        <begin position="41"/>
        <end position="113"/>
    </location>
</feature>
<keyword evidence="3" id="KW-1185">Reference proteome</keyword>
<feature type="region of interest" description="Disordered" evidence="1">
    <location>
        <begin position="147"/>
        <end position="234"/>
    </location>
</feature>
<name>A0AAR5QH62_DENPD</name>
<reference evidence="2" key="2">
    <citation type="submission" date="2024-08" db="UniProtKB">
        <authorList>
            <consortium name="EnsemblMetazoa"/>
        </authorList>
    </citation>
    <scope>IDENTIFICATION</scope>
</reference>